<sequence>MNYCRNPKDCQIWIRRLELGKNNFGSQEQNRPTLARSAHYTKTEVIFPSFVLHESRRRKYAFFHGVKDDCPASVLLRGGEDRASISGLMRYRKESELSSDTTSAFMLPPLCE</sequence>
<dbReference type="KEGG" id="lcre:Pla8534_04320"/>
<protein>
    <submittedName>
        <fullName evidence="1">Uncharacterized protein</fullName>
    </submittedName>
</protein>
<dbReference type="EMBL" id="CP036433">
    <property type="protein sequence ID" value="QDU92684.1"/>
    <property type="molecule type" value="Genomic_DNA"/>
</dbReference>
<evidence type="ECO:0000313" key="1">
    <source>
        <dbReference type="EMBL" id="QDU92684.1"/>
    </source>
</evidence>
<keyword evidence="2" id="KW-1185">Reference proteome</keyword>
<gene>
    <name evidence="1" type="ORF">Pla8534_04320</name>
</gene>
<evidence type="ECO:0000313" key="2">
    <source>
        <dbReference type="Proteomes" id="UP000317648"/>
    </source>
</evidence>
<dbReference type="Proteomes" id="UP000317648">
    <property type="component" value="Chromosome"/>
</dbReference>
<accession>A0A518DLG3</accession>
<reference evidence="1 2" key="1">
    <citation type="submission" date="2019-02" db="EMBL/GenBank/DDBJ databases">
        <title>Deep-cultivation of Planctomycetes and their phenomic and genomic characterization uncovers novel biology.</title>
        <authorList>
            <person name="Wiegand S."/>
            <person name="Jogler M."/>
            <person name="Boedeker C."/>
            <person name="Pinto D."/>
            <person name="Vollmers J."/>
            <person name="Rivas-Marin E."/>
            <person name="Kohn T."/>
            <person name="Peeters S.H."/>
            <person name="Heuer A."/>
            <person name="Rast P."/>
            <person name="Oberbeckmann S."/>
            <person name="Bunk B."/>
            <person name="Jeske O."/>
            <person name="Meyerdierks A."/>
            <person name="Storesund J.E."/>
            <person name="Kallscheuer N."/>
            <person name="Luecker S."/>
            <person name="Lage O.M."/>
            <person name="Pohl T."/>
            <person name="Merkel B.J."/>
            <person name="Hornburger P."/>
            <person name="Mueller R.-W."/>
            <person name="Bruemmer F."/>
            <person name="Labrenz M."/>
            <person name="Spormann A.M."/>
            <person name="Op den Camp H."/>
            <person name="Overmann J."/>
            <person name="Amann R."/>
            <person name="Jetten M.S.M."/>
            <person name="Mascher T."/>
            <person name="Medema M.H."/>
            <person name="Devos D.P."/>
            <person name="Kaster A.-K."/>
            <person name="Ovreas L."/>
            <person name="Rohde M."/>
            <person name="Galperin M.Y."/>
            <person name="Jogler C."/>
        </authorList>
    </citation>
    <scope>NUCLEOTIDE SEQUENCE [LARGE SCALE GENOMIC DNA]</scope>
    <source>
        <strain evidence="1 2">Pla85_3_4</strain>
    </source>
</reference>
<name>A0A518DLG3_9BACT</name>
<organism evidence="1 2">
    <name type="scientific">Lignipirellula cremea</name>
    <dbReference type="NCBI Taxonomy" id="2528010"/>
    <lineage>
        <taxon>Bacteria</taxon>
        <taxon>Pseudomonadati</taxon>
        <taxon>Planctomycetota</taxon>
        <taxon>Planctomycetia</taxon>
        <taxon>Pirellulales</taxon>
        <taxon>Pirellulaceae</taxon>
        <taxon>Lignipirellula</taxon>
    </lineage>
</organism>
<proteinExistence type="predicted"/>
<dbReference type="AlphaFoldDB" id="A0A518DLG3"/>